<comment type="caution">
    <text evidence="1">The sequence shown here is derived from an EMBL/GenBank/DDBJ whole genome shotgun (WGS) entry which is preliminary data.</text>
</comment>
<organism evidence="1">
    <name type="scientific">bioreactor metagenome</name>
    <dbReference type="NCBI Taxonomy" id="1076179"/>
    <lineage>
        <taxon>unclassified sequences</taxon>
        <taxon>metagenomes</taxon>
        <taxon>ecological metagenomes</taxon>
    </lineage>
</organism>
<gene>
    <name evidence="1" type="ORF">SDC9_160726</name>
</gene>
<proteinExistence type="predicted"/>
<accession>A0A645FG75</accession>
<dbReference type="AlphaFoldDB" id="A0A645FG75"/>
<dbReference type="EMBL" id="VSSQ01059902">
    <property type="protein sequence ID" value="MPN13405.1"/>
    <property type="molecule type" value="Genomic_DNA"/>
</dbReference>
<sequence length="160" mass="19189">MTPARSQLLWAQKLEREGGDLLGNLKVCYRIIRELIEENNEVLKKDGGILEEHEYIFNLIEKLEKHSNYVLTEEERTKIFRYGETAYMIWALRELFDKDDIVKKEIKTWDNGEDFNWGSNFRNFEFECHTALRFLEEEQNVECINEEKNPDFLVNEELGF</sequence>
<protein>
    <submittedName>
        <fullName evidence="1">Uncharacterized protein</fullName>
    </submittedName>
</protein>
<evidence type="ECO:0000313" key="1">
    <source>
        <dbReference type="EMBL" id="MPN13405.1"/>
    </source>
</evidence>
<reference evidence="1" key="1">
    <citation type="submission" date="2019-08" db="EMBL/GenBank/DDBJ databases">
        <authorList>
            <person name="Kucharzyk K."/>
            <person name="Murdoch R.W."/>
            <person name="Higgins S."/>
            <person name="Loffler F."/>
        </authorList>
    </citation>
    <scope>NUCLEOTIDE SEQUENCE</scope>
</reference>
<name>A0A645FG75_9ZZZZ</name>